<evidence type="ECO:0000256" key="5">
    <source>
        <dbReference type="ARBA" id="ARBA00022605"/>
    </source>
</evidence>
<dbReference type="GO" id="GO:0070981">
    <property type="term" value="P:L-asparagine biosynthetic process"/>
    <property type="evidence" value="ECO:0007669"/>
    <property type="project" value="UniProtKB-UniPathway"/>
</dbReference>
<feature type="binding site" evidence="13">
    <location>
        <position position="146"/>
    </location>
    <ligand>
        <name>L-glutamine</name>
        <dbReference type="ChEBI" id="CHEBI:58359"/>
    </ligand>
</feature>
<evidence type="ECO:0000256" key="8">
    <source>
        <dbReference type="ARBA" id="ARBA00022888"/>
    </source>
</evidence>
<comment type="catalytic activity">
    <reaction evidence="11">
        <text>L-aspartate + L-glutamine + ATP + H2O = L-asparagine + L-glutamate + AMP + diphosphate + H(+)</text>
        <dbReference type="Rhea" id="RHEA:12228"/>
        <dbReference type="ChEBI" id="CHEBI:15377"/>
        <dbReference type="ChEBI" id="CHEBI:15378"/>
        <dbReference type="ChEBI" id="CHEBI:29985"/>
        <dbReference type="ChEBI" id="CHEBI:29991"/>
        <dbReference type="ChEBI" id="CHEBI:30616"/>
        <dbReference type="ChEBI" id="CHEBI:33019"/>
        <dbReference type="ChEBI" id="CHEBI:58048"/>
        <dbReference type="ChEBI" id="CHEBI:58359"/>
        <dbReference type="ChEBI" id="CHEBI:456215"/>
        <dbReference type="EC" id="6.3.5.4"/>
    </reaction>
</comment>
<feature type="non-terminal residue" evidence="16">
    <location>
        <position position="1"/>
    </location>
</feature>
<evidence type="ECO:0000256" key="12">
    <source>
        <dbReference type="PIRSR" id="PIRSR001589-1"/>
    </source>
</evidence>
<proteinExistence type="predicted"/>
<evidence type="ECO:0000256" key="1">
    <source>
        <dbReference type="ARBA" id="ARBA00005187"/>
    </source>
</evidence>
<evidence type="ECO:0000313" key="17">
    <source>
        <dbReference type="Proteomes" id="UP000271974"/>
    </source>
</evidence>
<dbReference type="CDD" id="cd00712">
    <property type="entry name" value="AsnB"/>
    <property type="match status" value="1"/>
</dbReference>
<dbReference type="SUPFAM" id="SSF52402">
    <property type="entry name" value="Adenine nucleotide alpha hydrolases-like"/>
    <property type="match status" value="1"/>
</dbReference>
<dbReference type="EMBL" id="RQTK01000080">
    <property type="protein sequence ID" value="RUS88523.1"/>
    <property type="molecule type" value="Genomic_DNA"/>
</dbReference>
<dbReference type="Proteomes" id="UP000271974">
    <property type="component" value="Unassembled WGS sequence"/>
</dbReference>
<dbReference type="InterPro" id="IPR033738">
    <property type="entry name" value="AsnB_N"/>
</dbReference>
<gene>
    <name evidence="16" type="ORF">EGW08_003699</name>
</gene>
<dbReference type="NCBIfam" id="TIGR01536">
    <property type="entry name" value="asn_synth_AEB"/>
    <property type="match status" value="1"/>
</dbReference>
<evidence type="ECO:0000256" key="4">
    <source>
        <dbReference type="ARBA" id="ARBA00022598"/>
    </source>
</evidence>
<keyword evidence="8 12" id="KW-0061">Asparagine biosynthesis</keyword>
<dbReference type="PROSITE" id="PS51278">
    <property type="entry name" value="GATASE_TYPE_2"/>
    <property type="match status" value="1"/>
</dbReference>
<comment type="pathway">
    <text evidence="1">Amino-acid biosynthesis; L-asparagine biosynthesis; L-asparagine from L-aspartate (L-Gln route): step 1/1.</text>
</comment>
<dbReference type="InterPro" id="IPR006426">
    <property type="entry name" value="Asn_synth_AEB"/>
</dbReference>
<organism evidence="16 17">
    <name type="scientific">Elysia chlorotica</name>
    <name type="common">Eastern emerald elysia</name>
    <name type="synonym">Sea slug</name>
    <dbReference type="NCBI Taxonomy" id="188477"/>
    <lineage>
        <taxon>Eukaryota</taxon>
        <taxon>Metazoa</taxon>
        <taxon>Spiralia</taxon>
        <taxon>Lophotrochozoa</taxon>
        <taxon>Mollusca</taxon>
        <taxon>Gastropoda</taxon>
        <taxon>Heterobranchia</taxon>
        <taxon>Euthyneura</taxon>
        <taxon>Panpulmonata</taxon>
        <taxon>Sacoglossa</taxon>
        <taxon>Placobranchoidea</taxon>
        <taxon>Plakobranchidae</taxon>
        <taxon>Elysia</taxon>
    </lineage>
</organism>
<dbReference type="PIRSF" id="PIRSF001589">
    <property type="entry name" value="Asn_synthetase_glu-h"/>
    <property type="match status" value="1"/>
</dbReference>
<dbReference type="Pfam" id="PF13537">
    <property type="entry name" value="GATase_7"/>
    <property type="match status" value="1"/>
</dbReference>
<keyword evidence="4" id="KW-0436">Ligase</keyword>
<feature type="active site" description="For GATase activity" evidence="12">
    <location>
        <position position="51"/>
    </location>
</feature>
<evidence type="ECO:0000256" key="7">
    <source>
        <dbReference type="ARBA" id="ARBA00022840"/>
    </source>
</evidence>
<evidence type="ECO:0000256" key="13">
    <source>
        <dbReference type="PIRSR" id="PIRSR001589-2"/>
    </source>
</evidence>
<feature type="binding site" evidence="13">
    <location>
        <position position="301"/>
    </location>
    <ligand>
        <name>ATP</name>
        <dbReference type="ChEBI" id="CHEBI:30616"/>
    </ligand>
</feature>
<dbReference type="GO" id="GO:0004066">
    <property type="term" value="F:asparagine synthase (glutamine-hydrolyzing) activity"/>
    <property type="evidence" value="ECO:0007669"/>
    <property type="project" value="UniProtKB-EC"/>
</dbReference>
<dbReference type="Pfam" id="PF00733">
    <property type="entry name" value="Asn_synthase"/>
    <property type="match status" value="1"/>
</dbReference>
<dbReference type="InterPro" id="IPR029055">
    <property type="entry name" value="Ntn_hydrolases_N"/>
</dbReference>
<protein>
    <recommendedName>
        <fullName evidence="3">Asparagine synthetase [glutamine-hydrolyzing]</fullName>
        <ecNumber evidence="2">6.3.5.4</ecNumber>
    </recommendedName>
    <alternativeName>
        <fullName evidence="10">Glutamine-dependent asparagine synthetase</fullName>
    </alternativeName>
</protein>
<keyword evidence="17" id="KW-1185">Reference proteome</keyword>
<evidence type="ECO:0000256" key="3">
    <source>
        <dbReference type="ARBA" id="ARBA00021389"/>
    </source>
</evidence>
<feature type="binding site" evidence="13">
    <location>
        <begin position="408"/>
        <end position="409"/>
    </location>
    <ligand>
        <name>ATP</name>
        <dbReference type="ChEBI" id="CHEBI:30616"/>
    </ligand>
</feature>
<dbReference type="UniPathway" id="UPA00134">
    <property type="reaction ID" value="UER00195"/>
</dbReference>
<dbReference type="InterPro" id="IPR001962">
    <property type="entry name" value="Asn_synthase"/>
</dbReference>
<evidence type="ECO:0000256" key="10">
    <source>
        <dbReference type="ARBA" id="ARBA00030234"/>
    </source>
</evidence>
<dbReference type="InterPro" id="IPR050795">
    <property type="entry name" value="Asn_Synthetase"/>
</dbReference>
<evidence type="ECO:0000313" key="16">
    <source>
        <dbReference type="EMBL" id="RUS88523.1"/>
    </source>
</evidence>
<dbReference type="CDD" id="cd01991">
    <property type="entry name" value="Asn_synthase_B_C"/>
    <property type="match status" value="1"/>
</dbReference>
<dbReference type="PANTHER" id="PTHR11772">
    <property type="entry name" value="ASPARAGINE SYNTHETASE"/>
    <property type="match status" value="1"/>
</dbReference>
<reference evidence="16 17" key="1">
    <citation type="submission" date="2019-01" db="EMBL/GenBank/DDBJ databases">
        <title>A draft genome assembly of the solar-powered sea slug Elysia chlorotica.</title>
        <authorList>
            <person name="Cai H."/>
            <person name="Li Q."/>
            <person name="Fang X."/>
            <person name="Li J."/>
            <person name="Curtis N.E."/>
            <person name="Altenburger A."/>
            <person name="Shibata T."/>
            <person name="Feng M."/>
            <person name="Maeda T."/>
            <person name="Schwartz J.A."/>
            <person name="Shigenobu S."/>
            <person name="Lundholm N."/>
            <person name="Nishiyama T."/>
            <person name="Yang H."/>
            <person name="Hasebe M."/>
            <person name="Li S."/>
            <person name="Pierce S.K."/>
            <person name="Wang J."/>
        </authorList>
    </citation>
    <scope>NUCLEOTIDE SEQUENCE [LARGE SCALE GENOMIC DNA]</scope>
    <source>
        <strain evidence="16">EC2010</strain>
        <tissue evidence="16">Whole organism of an adult</tissue>
    </source>
</reference>
<keyword evidence="6 13" id="KW-0547">Nucleotide-binding</keyword>
<dbReference type="GO" id="GO:0005829">
    <property type="term" value="C:cytosol"/>
    <property type="evidence" value="ECO:0007669"/>
    <property type="project" value="TreeGrafter"/>
</dbReference>
<dbReference type="GO" id="GO:0005524">
    <property type="term" value="F:ATP binding"/>
    <property type="evidence" value="ECO:0007669"/>
    <property type="project" value="UniProtKB-KW"/>
</dbReference>
<evidence type="ECO:0000259" key="15">
    <source>
        <dbReference type="PROSITE" id="PS51278"/>
    </source>
</evidence>
<evidence type="ECO:0000256" key="6">
    <source>
        <dbReference type="ARBA" id="ARBA00022741"/>
    </source>
</evidence>
<accession>A0A3S0ZWP2</accession>
<dbReference type="FunFam" id="3.40.50.620:FF:000090">
    <property type="entry name" value="asparagine synthetase [glutamine-hydrolyzing]"/>
    <property type="match status" value="1"/>
</dbReference>
<feature type="domain" description="Glutamine amidotransferase type-2" evidence="15">
    <location>
        <begin position="51"/>
        <end position="241"/>
    </location>
</feature>
<keyword evidence="9 12" id="KW-0315">Glutamine amidotransferase</keyword>
<evidence type="ECO:0000256" key="11">
    <source>
        <dbReference type="ARBA" id="ARBA00048741"/>
    </source>
</evidence>
<name>A0A3S0ZWP2_ELYCH</name>
<evidence type="ECO:0000256" key="2">
    <source>
        <dbReference type="ARBA" id="ARBA00012737"/>
    </source>
</evidence>
<dbReference type="STRING" id="188477.A0A3S0ZWP2"/>
<feature type="binding site" evidence="13">
    <location>
        <position position="333"/>
    </location>
    <ligand>
        <name>ATP</name>
        <dbReference type="ChEBI" id="CHEBI:30616"/>
    </ligand>
</feature>
<dbReference type="EC" id="6.3.5.4" evidence="2"/>
<dbReference type="Gene3D" id="3.60.20.10">
    <property type="entry name" value="Glutamine Phosphoribosylpyrophosphate, subunit 1, domain 1"/>
    <property type="match status" value="1"/>
</dbReference>
<sequence>NKQKLPVHLCARVTHAFSCCRHYPLGQLLQTNTVYKRIQVLLLKYTTVTMCGIWAVFGSDDNVSAQCNAVHKITHRGPDAFRIENIHHFQNCCLGFHRLSIVDDLRGMQPLRLYTYPHTYLIYNGEIYNHKSLAKEFAMMLSTEVDGEPIIHLYQTQGAVRMAEQLDGVFALCILDTANRKVILARDTFGVRPLFRFCTKEGFLAVCSEAKGLFGLSHSQRDQDLRIEAFPPGHVEVYNLDSEGRATLSQSVCFNKTGQIPKYQLAVPAESYSNDIKRNVAMLIEKAVEKRLMSDRRVGCLLSGGLDSSLVAALVVKLSKKLGITYPIQTFAIGMEGSPDLEAAKKVANHLGTEHHEVLMTPEEGLKAIEDTIRHLESYDITTVRASVGMYLLSKYIQKKTDTVVVMSGEGADEVAQGYIYFHKAPSAQAAHEESIRLMDDLYMYDVLRGDRATAAWGLEIRVPFLDHQFTSFYLSLDAEVRQPKDGVEKHLIRSSFDGSGLLPNEILWRPKEAFSDGMCSVKKSWFEIIQDDCKEKISQEELESASTLYPHNPPHTKEALYFRKLFEKYYPGKSYWIPYYWMPKWLKTDDPSARTLKHYKQ</sequence>
<comment type="caution">
    <text evidence="16">The sequence shown here is derived from an EMBL/GenBank/DDBJ whole genome shotgun (WGS) entry which is preliminary data.</text>
</comment>
<evidence type="ECO:0000256" key="9">
    <source>
        <dbReference type="ARBA" id="ARBA00022962"/>
    </source>
</evidence>
<evidence type="ECO:0000256" key="14">
    <source>
        <dbReference type="PIRSR" id="PIRSR001589-3"/>
    </source>
</evidence>
<dbReference type="InterPro" id="IPR017932">
    <property type="entry name" value="GATase_2_dom"/>
</dbReference>
<dbReference type="OrthoDB" id="409189at2759"/>
<dbReference type="AlphaFoldDB" id="A0A3S0ZWP2"/>
<dbReference type="Gene3D" id="3.40.50.620">
    <property type="entry name" value="HUPs"/>
    <property type="match status" value="1"/>
</dbReference>
<keyword evidence="5 12" id="KW-0028">Amino-acid biosynthesis</keyword>
<feature type="site" description="Important for beta-aspartyl-AMP intermediate formation" evidence="14">
    <location>
        <position position="410"/>
    </location>
</feature>
<dbReference type="SUPFAM" id="SSF56235">
    <property type="entry name" value="N-terminal nucleophile aminohydrolases (Ntn hydrolases)"/>
    <property type="match status" value="1"/>
</dbReference>
<dbReference type="InterPro" id="IPR014729">
    <property type="entry name" value="Rossmann-like_a/b/a_fold"/>
</dbReference>
<keyword evidence="7 13" id="KW-0067">ATP-binding</keyword>
<dbReference type="PANTHER" id="PTHR11772:SF23">
    <property type="entry name" value="ASPARAGINE SYNTHETASE [GLUTAMINE-HYDROLYZING]"/>
    <property type="match status" value="1"/>
</dbReference>